<proteinExistence type="predicted"/>
<evidence type="ECO:0000313" key="3">
    <source>
        <dbReference type="Proteomes" id="UP000799438"/>
    </source>
</evidence>
<protein>
    <submittedName>
        <fullName evidence="2">Uncharacterized protein</fullName>
    </submittedName>
</protein>
<feature type="non-terminal residue" evidence="2">
    <location>
        <position position="1"/>
    </location>
</feature>
<dbReference type="AlphaFoldDB" id="A0A6A6BMI6"/>
<evidence type="ECO:0000313" key="2">
    <source>
        <dbReference type="EMBL" id="KAF2145332.1"/>
    </source>
</evidence>
<dbReference type="Proteomes" id="UP000799438">
    <property type="component" value="Unassembled WGS sequence"/>
</dbReference>
<dbReference type="RefSeq" id="XP_033401044.1">
    <property type="nucleotide sequence ID" value="XM_033536049.1"/>
</dbReference>
<sequence length="143" mass="14423">DQDGDSTMHSSPGSSGANDAASDDLFPGADDVLPPTSGNIANTGASILSPPDSQGAAARAATAAATAAATGSPRGAATADADATINANGKRVHAPSGYAWSREADAPGWAWLNKKAQDEWAKAEEGLVEKDRAVRGRYGDPFD</sequence>
<feature type="non-terminal residue" evidence="2">
    <location>
        <position position="143"/>
    </location>
</feature>
<dbReference type="GeneID" id="54293545"/>
<keyword evidence="3" id="KW-1185">Reference proteome</keyword>
<evidence type="ECO:0000256" key="1">
    <source>
        <dbReference type="SAM" id="MobiDB-lite"/>
    </source>
</evidence>
<feature type="compositionally biased region" description="Polar residues" evidence="1">
    <location>
        <begin position="36"/>
        <end position="46"/>
    </location>
</feature>
<organism evidence="2 3">
    <name type="scientific">Aplosporella prunicola CBS 121167</name>
    <dbReference type="NCBI Taxonomy" id="1176127"/>
    <lineage>
        <taxon>Eukaryota</taxon>
        <taxon>Fungi</taxon>
        <taxon>Dikarya</taxon>
        <taxon>Ascomycota</taxon>
        <taxon>Pezizomycotina</taxon>
        <taxon>Dothideomycetes</taxon>
        <taxon>Dothideomycetes incertae sedis</taxon>
        <taxon>Botryosphaeriales</taxon>
        <taxon>Aplosporellaceae</taxon>
        <taxon>Aplosporella</taxon>
    </lineage>
</organism>
<feature type="region of interest" description="Disordered" evidence="1">
    <location>
        <begin position="1"/>
        <end position="54"/>
    </location>
</feature>
<gene>
    <name evidence="2" type="ORF">K452DRAFT_201981</name>
</gene>
<reference evidence="2" key="1">
    <citation type="journal article" date="2020" name="Stud. Mycol.">
        <title>101 Dothideomycetes genomes: a test case for predicting lifestyles and emergence of pathogens.</title>
        <authorList>
            <person name="Haridas S."/>
            <person name="Albert R."/>
            <person name="Binder M."/>
            <person name="Bloem J."/>
            <person name="Labutti K."/>
            <person name="Salamov A."/>
            <person name="Andreopoulos B."/>
            <person name="Baker S."/>
            <person name="Barry K."/>
            <person name="Bills G."/>
            <person name="Bluhm B."/>
            <person name="Cannon C."/>
            <person name="Castanera R."/>
            <person name="Culley D."/>
            <person name="Daum C."/>
            <person name="Ezra D."/>
            <person name="Gonzalez J."/>
            <person name="Henrissat B."/>
            <person name="Kuo A."/>
            <person name="Liang C."/>
            <person name="Lipzen A."/>
            <person name="Lutzoni F."/>
            <person name="Magnuson J."/>
            <person name="Mondo S."/>
            <person name="Nolan M."/>
            <person name="Ohm R."/>
            <person name="Pangilinan J."/>
            <person name="Park H.-J."/>
            <person name="Ramirez L."/>
            <person name="Alfaro M."/>
            <person name="Sun H."/>
            <person name="Tritt A."/>
            <person name="Yoshinaga Y."/>
            <person name="Zwiers L.-H."/>
            <person name="Turgeon B."/>
            <person name="Goodwin S."/>
            <person name="Spatafora J."/>
            <person name="Crous P."/>
            <person name="Grigoriev I."/>
        </authorList>
    </citation>
    <scope>NUCLEOTIDE SEQUENCE</scope>
    <source>
        <strain evidence="2">CBS 121167</strain>
    </source>
</reference>
<feature type="compositionally biased region" description="Polar residues" evidence="1">
    <location>
        <begin position="1"/>
        <end position="17"/>
    </location>
</feature>
<dbReference type="EMBL" id="ML995477">
    <property type="protein sequence ID" value="KAF2145332.1"/>
    <property type="molecule type" value="Genomic_DNA"/>
</dbReference>
<accession>A0A6A6BMI6</accession>
<name>A0A6A6BMI6_9PEZI</name>
<dbReference type="OrthoDB" id="5377039at2759"/>